<accession>A0A2P2P645</accession>
<sequence length="56" mass="6730">MINFPSLMLWFTRISSIFVPVLFFFFLSNLCWPSSCQSLFLNIISLVILFFWGRWC</sequence>
<feature type="transmembrane region" description="Helical" evidence="1">
    <location>
        <begin position="39"/>
        <end position="55"/>
    </location>
</feature>
<evidence type="ECO:0000256" key="1">
    <source>
        <dbReference type="SAM" id="Phobius"/>
    </source>
</evidence>
<keyword evidence="1" id="KW-0472">Membrane</keyword>
<dbReference type="AlphaFoldDB" id="A0A2P2P645"/>
<evidence type="ECO:0000313" key="2">
    <source>
        <dbReference type="EMBL" id="MBX50222.1"/>
    </source>
</evidence>
<feature type="transmembrane region" description="Helical" evidence="1">
    <location>
        <begin position="7"/>
        <end position="27"/>
    </location>
</feature>
<protein>
    <submittedName>
        <fullName evidence="2">Uncharacterized protein</fullName>
    </submittedName>
</protein>
<proteinExistence type="predicted"/>
<reference evidence="2" key="1">
    <citation type="submission" date="2018-02" db="EMBL/GenBank/DDBJ databases">
        <title>Rhizophora mucronata_Transcriptome.</title>
        <authorList>
            <person name="Meera S.P."/>
            <person name="Sreeshan A."/>
            <person name="Augustine A."/>
        </authorList>
    </citation>
    <scope>NUCLEOTIDE SEQUENCE</scope>
    <source>
        <tissue evidence="2">Leaf</tissue>
    </source>
</reference>
<dbReference type="EMBL" id="GGEC01069738">
    <property type="protein sequence ID" value="MBX50222.1"/>
    <property type="molecule type" value="Transcribed_RNA"/>
</dbReference>
<organism evidence="2">
    <name type="scientific">Rhizophora mucronata</name>
    <name type="common">Asiatic mangrove</name>
    <dbReference type="NCBI Taxonomy" id="61149"/>
    <lineage>
        <taxon>Eukaryota</taxon>
        <taxon>Viridiplantae</taxon>
        <taxon>Streptophyta</taxon>
        <taxon>Embryophyta</taxon>
        <taxon>Tracheophyta</taxon>
        <taxon>Spermatophyta</taxon>
        <taxon>Magnoliopsida</taxon>
        <taxon>eudicotyledons</taxon>
        <taxon>Gunneridae</taxon>
        <taxon>Pentapetalae</taxon>
        <taxon>rosids</taxon>
        <taxon>fabids</taxon>
        <taxon>Malpighiales</taxon>
        <taxon>Rhizophoraceae</taxon>
        <taxon>Rhizophora</taxon>
    </lineage>
</organism>
<keyword evidence="1" id="KW-1133">Transmembrane helix</keyword>
<keyword evidence="1" id="KW-0812">Transmembrane</keyword>
<name>A0A2P2P645_RHIMU</name>